<comment type="subunit">
    <text evidence="7">Interacts with UvrB in an incision complex.</text>
</comment>
<dbReference type="Gene3D" id="4.10.860.10">
    <property type="entry name" value="UVR domain"/>
    <property type="match status" value="1"/>
</dbReference>
<dbReference type="PROSITE" id="PS50164">
    <property type="entry name" value="GIY_YIG"/>
    <property type="match status" value="1"/>
</dbReference>
<dbReference type="InterPro" id="IPR003583">
    <property type="entry name" value="Hlx-hairpin-Hlx_DNA-bd_motif"/>
</dbReference>
<dbReference type="PROSITE" id="PS50151">
    <property type="entry name" value="UVR"/>
    <property type="match status" value="1"/>
</dbReference>
<dbReference type="RefSeq" id="WP_192113387.1">
    <property type="nucleotide sequence ID" value="NZ_LT598928.1"/>
</dbReference>
<dbReference type="Gene3D" id="3.40.1440.10">
    <property type="entry name" value="GIY-YIG endonuclease"/>
    <property type="match status" value="1"/>
</dbReference>
<feature type="compositionally biased region" description="Low complexity" evidence="8">
    <location>
        <begin position="331"/>
        <end position="341"/>
    </location>
</feature>
<dbReference type="SUPFAM" id="SSF46600">
    <property type="entry name" value="C-terminal UvrC-binding domain of UvrB"/>
    <property type="match status" value="1"/>
</dbReference>
<dbReference type="InterPro" id="IPR038476">
    <property type="entry name" value="UvrC_RNase_H_dom_sf"/>
</dbReference>
<dbReference type="Gene3D" id="1.10.150.20">
    <property type="entry name" value="5' to 3' exonuclease, C-terminal subdomain"/>
    <property type="match status" value="1"/>
</dbReference>
<comment type="subcellular location">
    <subcellularLocation>
        <location evidence="7">Cytoplasm</location>
    </subcellularLocation>
</comment>
<dbReference type="InterPro" id="IPR010994">
    <property type="entry name" value="RuvA_2-like"/>
</dbReference>
<evidence type="ECO:0000256" key="8">
    <source>
        <dbReference type="SAM" id="MobiDB-lite"/>
    </source>
</evidence>
<protein>
    <recommendedName>
        <fullName evidence="7">UvrABC system protein C</fullName>
        <shortName evidence="7">Protein UvrC</shortName>
    </recommendedName>
    <alternativeName>
        <fullName evidence="7">Excinuclease ABC subunit C</fullName>
    </alternativeName>
</protein>
<evidence type="ECO:0000256" key="4">
    <source>
        <dbReference type="ARBA" id="ARBA00022881"/>
    </source>
</evidence>
<dbReference type="Pfam" id="PF02151">
    <property type="entry name" value="UVR"/>
    <property type="match status" value="1"/>
</dbReference>
<dbReference type="Pfam" id="PF01541">
    <property type="entry name" value="GIY-YIG"/>
    <property type="match status" value="1"/>
</dbReference>
<dbReference type="InterPro" id="IPR050066">
    <property type="entry name" value="UvrABC_protein_C"/>
</dbReference>
<feature type="domain" description="UvrC family homology region profile" evidence="11">
    <location>
        <begin position="250"/>
        <end position="491"/>
    </location>
</feature>
<keyword evidence="5 7" id="KW-0234">DNA repair</keyword>
<keyword evidence="6 7" id="KW-0742">SOS response</keyword>
<dbReference type="CDD" id="cd10434">
    <property type="entry name" value="GIY-YIG_UvrC_Cho"/>
    <property type="match status" value="1"/>
</dbReference>
<keyword evidence="2 7" id="KW-0227">DNA damage</keyword>
<dbReference type="NCBIfam" id="TIGR00194">
    <property type="entry name" value="uvrC"/>
    <property type="match status" value="1"/>
</dbReference>
<dbReference type="Pfam" id="PF08459">
    <property type="entry name" value="UvrC_RNaseH_dom"/>
    <property type="match status" value="1"/>
</dbReference>
<reference evidence="12" key="1">
    <citation type="submission" date="2016-04" db="EMBL/GenBank/DDBJ databases">
        <authorList>
            <person name="Evans L.H."/>
            <person name="Alamgir A."/>
            <person name="Owens N."/>
            <person name="Weber N.D."/>
            <person name="Virtaneva K."/>
            <person name="Barbian K."/>
            <person name="Babar A."/>
            <person name="Rosenke K."/>
        </authorList>
    </citation>
    <scope>NUCLEOTIDE SEQUENCE</scope>
    <source>
        <strain evidence="12">92-2</strain>
    </source>
</reference>
<organism evidence="12">
    <name type="scientific">uncultured Desulfovibrio sp</name>
    <dbReference type="NCBI Taxonomy" id="167968"/>
    <lineage>
        <taxon>Bacteria</taxon>
        <taxon>Pseudomonadati</taxon>
        <taxon>Thermodesulfobacteriota</taxon>
        <taxon>Desulfovibrionia</taxon>
        <taxon>Desulfovibrionales</taxon>
        <taxon>Desulfovibrionaceae</taxon>
        <taxon>Desulfovibrio</taxon>
        <taxon>environmental samples</taxon>
    </lineage>
</organism>
<keyword evidence="1 7" id="KW-0963">Cytoplasm</keyword>
<feature type="region of interest" description="Disordered" evidence="8">
    <location>
        <begin position="318"/>
        <end position="344"/>
    </location>
</feature>
<evidence type="ECO:0000313" key="12">
    <source>
        <dbReference type="EMBL" id="SBW08706.1"/>
    </source>
</evidence>
<evidence type="ECO:0000256" key="7">
    <source>
        <dbReference type="HAMAP-Rule" id="MF_00203"/>
    </source>
</evidence>
<dbReference type="Pfam" id="PF22920">
    <property type="entry name" value="UvrC_RNaseH"/>
    <property type="match status" value="1"/>
</dbReference>
<dbReference type="InterPro" id="IPR000305">
    <property type="entry name" value="GIY-YIG_endonuc"/>
</dbReference>
<dbReference type="SMART" id="SM00465">
    <property type="entry name" value="GIYc"/>
    <property type="match status" value="1"/>
</dbReference>
<dbReference type="InterPro" id="IPR001943">
    <property type="entry name" value="UVR_dom"/>
</dbReference>
<dbReference type="GO" id="GO:0006289">
    <property type="term" value="P:nucleotide-excision repair"/>
    <property type="evidence" value="ECO:0007669"/>
    <property type="project" value="UniProtKB-UniRule"/>
</dbReference>
<dbReference type="FunFam" id="3.40.1440.10:FF:000001">
    <property type="entry name" value="UvrABC system protein C"/>
    <property type="match status" value="1"/>
</dbReference>
<dbReference type="AlphaFoldDB" id="A0A212KAL0"/>
<evidence type="ECO:0000259" key="9">
    <source>
        <dbReference type="PROSITE" id="PS50151"/>
    </source>
</evidence>
<dbReference type="PANTHER" id="PTHR30562:SF1">
    <property type="entry name" value="UVRABC SYSTEM PROTEIN C"/>
    <property type="match status" value="1"/>
</dbReference>
<evidence type="ECO:0000256" key="2">
    <source>
        <dbReference type="ARBA" id="ARBA00022763"/>
    </source>
</evidence>
<dbReference type="InterPro" id="IPR001162">
    <property type="entry name" value="UvrC_RNase_H_dom"/>
</dbReference>
<dbReference type="InterPro" id="IPR004791">
    <property type="entry name" value="UvrC"/>
</dbReference>
<dbReference type="Gene3D" id="3.30.420.340">
    <property type="entry name" value="UvrC, RNAse H endonuclease domain"/>
    <property type="match status" value="1"/>
</dbReference>
<feature type="domain" description="UVR" evidence="9">
    <location>
        <begin position="199"/>
        <end position="234"/>
    </location>
</feature>
<dbReference type="GO" id="GO:0003677">
    <property type="term" value="F:DNA binding"/>
    <property type="evidence" value="ECO:0007669"/>
    <property type="project" value="UniProtKB-UniRule"/>
</dbReference>
<dbReference type="SUPFAM" id="SSF82771">
    <property type="entry name" value="GIY-YIG endonuclease"/>
    <property type="match status" value="1"/>
</dbReference>
<dbReference type="InterPro" id="IPR047296">
    <property type="entry name" value="GIY-YIG_UvrC_Cho"/>
</dbReference>
<comment type="similarity">
    <text evidence="7">Belongs to the UvrC family.</text>
</comment>
<dbReference type="SMART" id="SM00278">
    <property type="entry name" value="HhH1"/>
    <property type="match status" value="2"/>
</dbReference>
<dbReference type="Pfam" id="PF14520">
    <property type="entry name" value="HHH_5"/>
    <property type="match status" value="1"/>
</dbReference>
<dbReference type="PANTHER" id="PTHR30562">
    <property type="entry name" value="UVRC/OXIDOREDUCTASE"/>
    <property type="match status" value="1"/>
</dbReference>
<dbReference type="PROSITE" id="PS50165">
    <property type="entry name" value="UVRC"/>
    <property type="match status" value="1"/>
</dbReference>
<keyword evidence="4 7" id="KW-0267">Excision nuclease</keyword>
<dbReference type="SUPFAM" id="SSF47781">
    <property type="entry name" value="RuvA domain 2-like"/>
    <property type="match status" value="1"/>
</dbReference>
<keyword evidence="3 7" id="KW-0228">DNA excision</keyword>
<dbReference type="InterPro" id="IPR035901">
    <property type="entry name" value="GIY-YIG_endonuc_sf"/>
</dbReference>
<dbReference type="GO" id="GO:0009380">
    <property type="term" value="C:excinuclease repair complex"/>
    <property type="evidence" value="ECO:0007669"/>
    <property type="project" value="InterPro"/>
</dbReference>
<dbReference type="GO" id="GO:0009381">
    <property type="term" value="F:excinuclease ABC activity"/>
    <property type="evidence" value="ECO:0007669"/>
    <property type="project" value="UniProtKB-UniRule"/>
</dbReference>
<gene>
    <name evidence="7 12" type="primary">uvrC</name>
    <name evidence="12" type="ORF">KM92DES2_12541</name>
</gene>
<dbReference type="GO" id="GO:0009432">
    <property type="term" value="P:SOS response"/>
    <property type="evidence" value="ECO:0007669"/>
    <property type="project" value="UniProtKB-UniRule"/>
</dbReference>
<evidence type="ECO:0000256" key="1">
    <source>
        <dbReference type="ARBA" id="ARBA00022490"/>
    </source>
</evidence>
<name>A0A212KAL0_9BACT</name>
<feature type="domain" description="GIY-YIG" evidence="10">
    <location>
        <begin position="11"/>
        <end position="89"/>
    </location>
</feature>
<evidence type="ECO:0000256" key="3">
    <source>
        <dbReference type="ARBA" id="ARBA00022769"/>
    </source>
</evidence>
<accession>A0A212KAL0</accession>
<evidence type="ECO:0000256" key="5">
    <source>
        <dbReference type="ARBA" id="ARBA00023204"/>
    </source>
</evidence>
<dbReference type="HAMAP" id="MF_00203">
    <property type="entry name" value="UvrC"/>
    <property type="match status" value="1"/>
</dbReference>
<proteinExistence type="inferred from homology"/>
<dbReference type="EMBL" id="FLUP01000001">
    <property type="protein sequence ID" value="SBW08706.1"/>
    <property type="molecule type" value="Genomic_DNA"/>
</dbReference>
<comment type="function">
    <text evidence="7">The UvrABC repair system catalyzes the recognition and processing of DNA lesions. UvrC both incises the 5' and 3' sides of the lesion. The N-terminal half is responsible for the 3' incision and the C-terminal half is responsible for the 5' incision.</text>
</comment>
<evidence type="ECO:0000256" key="6">
    <source>
        <dbReference type="ARBA" id="ARBA00023236"/>
    </source>
</evidence>
<dbReference type="GO" id="GO:0005737">
    <property type="term" value="C:cytoplasm"/>
    <property type="evidence" value="ECO:0007669"/>
    <property type="project" value="UniProtKB-SubCell"/>
</dbReference>
<evidence type="ECO:0000259" key="10">
    <source>
        <dbReference type="PROSITE" id="PS50164"/>
    </source>
</evidence>
<dbReference type="InterPro" id="IPR036876">
    <property type="entry name" value="UVR_dom_sf"/>
</dbReference>
<sequence>MQKPESSSIPLTPGVYLYKDAKGRIIYVGKARVLRRRVLSYFRPEGLPAKTRAMLSHAESIEYLTTTTEKEALLLEASCIKKHRPHYNIVLRDDKQYVLFRINPKHPFPRLEIVRQARRDGARYFGPFTSALAARETWKLIHRAFALRRCTDKAMKNRVRPCLYHFMGQCPAPCMGMVTSQEYNENVRKVTDLLQGRSAELLGGLRAAMEQAAEELEFERAASLRDQIRAVESTVERQAAVLPGGGDMDVVGLFSADKGLALGLIFVRNGAVTDGRAFYWSGLTFEDAPELLWSFMGQYYSQATPPPRILLPWIPADQEEEQGEEGEKAAAETGQAAESGASTRETLEQTLADRRGGAVRIVPPQNAGDNQLIDLAQSNAREEARRQEQKTDQNILERLAKALHLPGPPMRIECVDVSHTGGQQTRVGMVVFEDGKPERSQYRAYAMPDSGDDYATLYAWVARRLESGPPWPDLLLIDGGRGQLGSVQRALREAGQEDLFALAAIAKARDEEGHADRRAGNVADRIFVPNRANPLPLREGGPELLFLQNVRDNTHRFAIGRHRRARQGAALSGELMRLPGIGPATARLLWDNFGSVEAMRAAGVEDLCKIPGIGPAKAALLREKLRGLD</sequence>
<evidence type="ECO:0000259" key="11">
    <source>
        <dbReference type="PROSITE" id="PS50165"/>
    </source>
</evidence>